<keyword evidence="2 4" id="KW-0012">Acyltransferase</keyword>
<evidence type="ECO:0000256" key="2">
    <source>
        <dbReference type="ARBA" id="ARBA00023315"/>
    </source>
</evidence>
<proteinExistence type="predicted"/>
<dbReference type="CDD" id="cd07989">
    <property type="entry name" value="LPLAT_AGPAT-like"/>
    <property type="match status" value="1"/>
</dbReference>
<feature type="domain" description="Phospholipid/glycerol acyltransferase" evidence="3">
    <location>
        <begin position="23"/>
        <end position="140"/>
    </location>
</feature>
<dbReference type="Proteomes" id="UP000481339">
    <property type="component" value="Unassembled WGS sequence"/>
</dbReference>
<dbReference type="PANTHER" id="PTHR10434">
    <property type="entry name" value="1-ACYL-SN-GLYCEROL-3-PHOSPHATE ACYLTRANSFERASE"/>
    <property type="match status" value="1"/>
</dbReference>
<protein>
    <submittedName>
        <fullName evidence="4">1-acyl-sn-glycerol-3-phosphate acyltransferase</fullName>
    </submittedName>
</protein>
<name>A0A7C8BS96_9MICO</name>
<keyword evidence="5" id="KW-1185">Reference proteome</keyword>
<evidence type="ECO:0000313" key="4">
    <source>
        <dbReference type="EMBL" id="KAB1632522.1"/>
    </source>
</evidence>
<dbReference type="OrthoDB" id="9806008at2"/>
<dbReference type="Pfam" id="PF01553">
    <property type="entry name" value="Acyltransferase"/>
    <property type="match status" value="1"/>
</dbReference>
<dbReference type="GO" id="GO:0005886">
    <property type="term" value="C:plasma membrane"/>
    <property type="evidence" value="ECO:0007669"/>
    <property type="project" value="TreeGrafter"/>
</dbReference>
<dbReference type="GO" id="GO:0006654">
    <property type="term" value="P:phosphatidic acid biosynthetic process"/>
    <property type="evidence" value="ECO:0007669"/>
    <property type="project" value="TreeGrafter"/>
</dbReference>
<dbReference type="AlphaFoldDB" id="A0A7C8BS96"/>
<gene>
    <name evidence="4" type="ORF">F8O02_04825</name>
</gene>
<evidence type="ECO:0000313" key="5">
    <source>
        <dbReference type="Proteomes" id="UP000481339"/>
    </source>
</evidence>
<dbReference type="SUPFAM" id="SSF69593">
    <property type="entry name" value="Glycerol-3-phosphate (1)-acyltransferase"/>
    <property type="match status" value="1"/>
</dbReference>
<dbReference type="GO" id="GO:0003841">
    <property type="term" value="F:1-acylglycerol-3-phosphate O-acyltransferase activity"/>
    <property type="evidence" value="ECO:0007669"/>
    <property type="project" value="TreeGrafter"/>
</dbReference>
<accession>A0A7C8BS96</accession>
<evidence type="ECO:0000256" key="1">
    <source>
        <dbReference type="ARBA" id="ARBA00022679"/>
    </source>
</evidence>
<dbReference type="SMART" id="SM00563">
    <property type="entry name" value="PlsC"/>
    <property type="match status" value="1"/>
</dbReference>
<sequence>MPLTKVLARSEFRDVDRLPDGPFILAANHITKLDPLLMIRFMWEAGRMPHFLAKEQLFHIPVVGWVMRHGEQIPVDRHAHGGDSLRNARAWLERGQTVQIYPEGTLTRDPDLWPMRGKSGAVRLAQATGCPIVPVAQWGAQEILPRYGKGLHILPRKRFVVQVGDPIPASRYADLHNSADYARATAELMGEITALLETLRGPRPDRPTADTEGAR</sequence>
<keyword evidence="1 4" id="KW-0808">Transferase</keyword>
<reference evidence="4 5" key="1">
    <citation type="submission" date="2019-09" db="EMBL/GenBank/DDBJ databases">
        <title>Phylogeny of genus Pseudoclavibacter and closely related genus.</title>
        <authorList>
            <person name="Li Y."/>
        </authorList>
    </citation>
    <scope>NUCLEOTIDE SEQUENCE [LARGE SCALE GENOMIC DNA]</scope>
    <source>
        <strain evidence="4 5">JCM 16921</strain>
    </source>
</reference>
<evidence type="ECO:0000259" key="3">
    <source>
        <dbReference type="SMART" id="SM00563"/>
    </source>
</evidence>
<comment type="caution">
    <text evidence="4">The sequence shown here is derived from an EMBL/GenBank/DDBJ whole genome shotgun (WGS) entry which is preliminary data.</text>
</comment>
<dbReference type="InterPro" id="IPR002123">
    <property type="entry name" value="Plipid/glycerol_acylTrfase"/>
</dbReference>
<dbReference type="PANTHER" id="PTHR10434:SF55">
    <property type="entry name" value="POSSIBLE ACYLTRANSFERASE"/>
    <property type="match status" value="1"/>
</dbReference>
<organism evidence="4 5">
    <name type="scientific">Pseudoclavibacter caeni</name>
    <dbReference type="NCBI Taxonomy" id="908846"/>
    <lineage>
        <taxon>Bacteria</taxon>
        <taxon>Bacillati</taxon>
        <taxon>Actinomycetota</taxon>
        <taxon>Actinomycetes</taxon>
        <taxon>Micrococcales</taxon>
        <taxon>Microbacteriaceae</taxon>
        <taxon>Pseudoclavibacter</taxon>
    </lineage>
</organism>
<dbReference type="EMBL" id="WBKA01000003">
    <property type="protein sequence ID" value="KAB1632522.1"/>
    <property type="molecule type" value="Genomic_DNA"/>
</dbReference>